<name>A0A2S8SVQ3_9BACT</name>
<keyword evidence="1" id="KW-0812">Transmembrane</keyword>
<dbReference type="OrthoDB" id="248923at2"/>
<reference evidence="3 4" key="1">
    <citation type="journal article" date="2018" name="Syst. Appl. Microbiol.">
        <title>Abditibacterium utsteinense sp. nov., the first cultivated member of candidate phylum FBP, isolated from ice-free Antarctic soil samples.</title>
        <authorList>
            <person name="Tahon G."/>
            <person name="Tytgat B."/>
            <person name="Lebbe L."/>
            <person name="Carlier A."/>
            <person name="Willems A."/>
        </authorList>
    </citation>
    <scope>NUCLEOTIDE SEQUENCE [LARGE SCALE GENOMIC DNA]</scope>
    <source>
        <strain evidence="3 4">LMG 29911</strain>
    </source>
</reference>
<keyword evidence="1" id="KW-0472">Membrane</keyword>
<feature type="transmembrane region" description="Helical" evidence="1">
    <location>
        <begin position="20"/>
        <end position="40"/>
    </location>
</feature>
<dbReference type="Pfam" id="PF07963">
    <property type="entry name" value="N_methyl"/>
    <property type="match status" value="1"/>
</dbReference>
<keyword evidence="1" id="KW-1133">Transmembrane helix</keyword>
<dbReference type="Pfam" id="PF07596">
    <property type="entry name" value="SBP_bac_10"/>
    <property type="match status" value="1"/>
</dbReference>
<protein>
    <submittedName>
        <fullName evidence="3">Prepilin-type N-terminal cleavage/methylation domain-containing protein</fullName>
    </submittedName>
</protein>
<dbReference type="AlphaFoldDB" id="A0A2S8SVQ3"/>
<dbReference type="EMBL" id="NIGF01000003">
    <property type="protein sequence ID" value="PQV64880.1"/>
    <property type="molecule type" value="Genomic_DNA"/>
</dbReference>
<dbReference type="InterPro" id="IPR027558">
    <property type="entry name" value="Pre_pil_HX9DG_C"/>
</dbReference>
<organism evidence="3 4">
    <name type="scientific">Abditibacterium utsteinense</name>
    <dbReference type="NCBI Taxonomy" id="1960156"/>
    <lineage>
        <taxon>Bacteria</taxon>
        <taxon>Pseudomonadati</taxon>
        <taxon>Abditibacteriota</taxon>
        <taxon>Abditibacteriia</taxon>
        <taxon>Abditibacteriales</taxon>
        <taxon>Abditibacteriaceae</taxon>
        <taxon>Abditibacterium</taxon>
    </lineage>
</organism>
<dbReference type="PANTHER" id="PTHR30093">
    <property type="entry name" value="GENERAL SECRETION PATHWAY PROTEIN G"/>
    <property type="match status" value="1"/>
</dbReference>
<evidence type="ECO:0000313" key="4">
    <source>
        <dbReference type="Proteomes" id="UP000237684"/>
    </source>
</evidence>
<dbReference type="PROSITE" id="PS00409">
    <property type="entry name" value="PROKAR_NTER_METHYL"/>
    <property type="match status" value="1"/>
</dbReference>
<dbReference type="NCBIfam" id="TIGR04294">
    <property type="entry name" value="pre_pil_HX9DG"/>
    <property type="match status" value="1"/>
</dbReference>
<evidence type="ECO:0000313" key="3">
    <source>
        <dbReference type="EMBL" id="PQV64880.1"/>
    </source>
</evidence>
<sequence length="255" mass="28165">MISFTSAVPRRSLQRGFTLIELLVVIAIIAILAAILFPVFGRARENARKISCLSNMKQIGLGVLQYTQDYDERLPMRQYDGSPNGDANTWRRVIFPYVKSTQLFSCPSNPYNARNADDSRDADMATLPAGSPRFPQSYGANAMSVNIGGNAPMEYGRAESLANIPDTARTILVTESKEGFNTLFFNAGPERFLDSGVTFPGHLGQVNFLFVDGHAKAMKPASTGNPVNMWNVEETNDNFPDLMARLNNWSTLVDK</sequence>
<dbReference type="InterPro" id="IPR012902">
    <property type="entry name" value="N_methyl_site"/>
</dbReference>
<gene>
    <name evidence="3" type="ORF">B1R32_103147</name>
</gene>
<dbReference type="PANTHER" id="PTHR30093:SF2">
    <property type="entry name" value="TYPE II SECRETION SYSTEM PROTEIN H"/>
    <property type="match status" value="1"/>
</dbReference>
<dbReference type="RefSeq" id="WP_105482756.1">
    <property type="nucleotide sequence ID" value="NZ_NIGF01000003.1"/>
</dbReference>
<feature type="domain" description="DUF1559" evidence="2">
    <location>
        <begin position="42"/>
        <end position="105"/>
    </location>
</feature>
<comment type="caution">
    <text evidence="3">The sequence shown here is derived from an EMBL/GenBank/DDBJ whole genome shotgun (WGS) entry which is preliminary data.</text>
</comment>
<keyword evidence="4" id="KW-1185">Reference proteome</keyword>
<dbReference type="SUPFAM" id="SSF54523">
    <property type="entry name" value="Pili subunits"/>
    <property type="match status" value="1"/>
</dbReference>
<evidence type="ECO:0000256" key="1">
    <source>
        <dbReference type="SAM" id="Phobius"/>
    </source>
</evidence>
<dbReference type="InParanoid" id="A0A2S8SVQ3"/>
<proteinExistence type="predicted"/>
<dbReference type="Proteomes" id="UP000237684">
    <property type="component" value="Unassembled WGS sequence"/>
</dbReference>
<dbReference type="Gene3D" id="3.30.700.10">
    <property type="entry name" value="Glycoprotein, Type 4 Pilin"/>
    <property type="match status" value="1"/>
</dbReference>
<accession>A0A2S8SVQ3</accession>
<dbReference type="InterPro" id="IPR011453">
    <property type="entry name" value="DUF1559"/>
</dbReference>
<dbReference type="InterPro" id="IPR045584">
    <property type="entry name" value="Pilin-like"/>
</dbReference>
<dbReference type="NCBIfam" id="TIGR02532">
    <property type="entry name" value="IV_pilin_GFxxxE"/>
    <property type="match status" value="1"/>
</dbReference>
<evidence type="ECO:0000259" key="2">
    <source>
        <dbReference type="Pfam" id="PF07596"/>
    </source>
</evidence>